<evidence type="ECO:0000313" key="3">
    <source>
        <dbReference type="Proteomes" id="UP001451782"/>
    </source>
</evidence>
<dbReference type="KEGG" id="yag:AABB28_05115"/>
<gene>
    <name evidence="2" type="ORF">AABB28_05115</name>
</gene>
<accession>A0AAN0M4D7</accession>
<dbReference type="AlphaFoldDB" id="A0AAN0M4D7"/>
<evidence type="ECO:0000313" key="2">
    <source>
        <dbReference type="EMBL" id="WZU64659.1"/>
    </source>
</evidence>
<feature type="region of interest" description="Disordered" evidence="1">
    <location>
        <begin position="67"/>
        <end position="115"/>
    </location>
</feature>
<dbReference type="Gene3D" id="1.10.1470.10">
    <property type="entry name" value="YjbJ"/>
    <property type="match status" value="1"/>
</dbReference>
<dbReference type="Proteomes" id="UP001451782">
    <property type="component" value="Chromosome"/>
</dbReference>
<dbReference type="EMBL" id="CP151762">
    <property type="protein sequence ID" value="WZU64659.1"/>
    <property type="molecule type" value="Genomic_DNA"/>
</dbReference>
<dbReference type="InterPro" id="IPR036629">
    <property type="entry name" value="YjbJ_sf"/>
</dbReference>
<sequence length="115" mass="12871">MKWTDIASNWAAFVPRITTRWPELNENEVIAIDGNQDAFIAYLASFNDQDMTTAKSEVDEWMMGEQPTDAVMHPTRDNARISASSDNIPAGEDPSDDDRRFGDDTTPQPPVARPD</sequence>
<protein>
    <submittedName>
        <fullName evidence="2">Uncharacterized protein</fullName>
    </submittedName>
</protein>
<evidence type="ECO:0000256" key="1">
    <source>
        <dbReference type="SAM" id="MobiDB-lite"/>
    </source>
</evidence>
<proteinExistence type="predicted"/>
<dbReference type="RefSeq" id="WP_342071021.1">
    <property type="nucleotide sequence ID" value="NZ_CP151762.1"/>
</dbReference>
<reference evidence="2 3" key="1">
    <citation type="submission" date="2024-04" db="EMBL/GenBank/DDBJ databases">
        <title>Phylogenomic analyses of a clade within the roseobacter group suggest taxonomic reassignments of species of the genera Aestuariivita, Citreicella, Loktanella, Nautella, Pelagibaca, Ruegeria, Thalassobius, Thiobacimonas and Tropicibacter, and the proposal o.</title>
        <authorList>
            <person name="Jeon C.O."/>
        </authorList>
    </citation>
    <scope>NUCLEOTIDE SEQUENCE [LARGE SCALE GENOMIC DNA]</scope>
    <source>
        <strain evidence="2 3">G8-12</strain>
    </source>
</reference>
<keyword evidence="3" id="KW-1185">Reference proteome</keyword>
<organism evidence="2 3">
    <name type="scientific">Yoonia algicola</name>
    <dbReference type="NCBI Taxonomy" id="3137368"/>
    <lineage>
        <taxon>Bacteria</taxon>
        <taxon>Pseudomonadati</taxon>
        <taxon>Pseudomonadota</taxon>
        <taxon>Alphaproteobacteria</taxon>
        <taxon>Rhodobacterales</taxon>
        <taxon>Paracoccaceae</taxon>
        <taxon>Yoonia</taxon>
    </lineage>
</organism>
<name>A0AAN0M4D7_9RHOB</name>